<evidence type="ECO:0000313" key="8">
    <source>
        <dbReference type="EMBL" id="MDP0589430.1"/>
    </source>
</evidence>
<keyword evidence="6" id="KW-0804">Transcription</keyword>
<dbReference type="Pfam" id="PF01475">
    <property type="entry name" value="FUR"/>
    <property type="match status" value="1"/>
</dbReference>
<dbReference type="EMBL" id="JASXSV010000014">
    <property type="protein sequence ID" value="MDP0589430.1"/>
    <property type="molecule type" value="Genomic_DNA"/>
</dbReference>
<gene>
    <name evidence="8" type="ORF">QS748_09670</name>
</gene>
<evidence type="ECO:0000256" key="5">
    <source>
        <dbReference type="ARBA" id="ARBA00023125"/>
    </source>
</evidence>
<keyword evidence="5" id="KW-0238">DNA-binding</keyword>
<dbReference type="Gene3D" id="3.30.1490.190">
    <property type="match status" value="1"/>
</dbReference>
<comment type="similarity">
    <text evidence="1">Belongs to the Fur family.</text>
</comment>
<keyword evidence="4" id="KW-0805">Transcription regulation</keyword>
<evidence type="ECO:0000256" key="1">
    <source>
        <dbReference type="ARBA" id="ARBA00007957"/>
    </source>
</evidence>
<proteinExistence type="inferred from homology"/>
<protein>
    <submittedName>
        <fullName evidence="8">Fur family transcriptional regulator</fullName>
    </submittedName>
</protein>
<dbReference type="SUPFAM" id="SSF46785">
    <property type="entry name" value="Winged helix' DNA-binding domain"/>
    <property type="match status" value="1"/>
</dbReference>
<feature type="binding site" evidence="7">
    <location>
        <position position="121"/>
    </location>
    <ligand>
        <name>Zn(2+)</name>
        <dbReference type="ChEBI" id="CHEBI:29105"/>
    </ligand>
</feature>
<organism evidence="8 9">
    <name type="scientific">Candidatus Endonucleibacter bathymodioli</name>
    <dbReference type="NCBI Taxonomy" id="539814"/>
    <lineage>
        <taxon>Bacteria</taxon>
        <taxon>Pseudomonadati</taxon>
        <taxon>Pseudomonadota</taxon>
        <taxon>Gammaproteobacteria</taxon>
        <taxon>Oceanospirillales</taxon>
        <taxon>Endozoicomonadaceae</taxon>
        <taxon>Candidatus Endonucleibacter</taxon>
    </lineage>
</organism>
<dbReference type="PANTHER" id="PTHR33202:SF6">
    <property type="entry name" value="ZINC UPTAKE REGULATION PROTEIN"/>
    <property type="match status" value="1"/>
</dbReference>
<keyword evidence="7" id="KW-0479">Metal-binding</keyword>
<dbReference type="Gene3D" id="1.10.10.10">
    <property type="entry name" value="Winged helix-like DNA-binding domain superfamily/Winged helix DNA-binding domain"/>
    <property type="match status" value="1"/>
</dbReference>
<evidence type="ECO:0000256" key="2">
    <source>
        <dbReference type="ARBA" id="ARBA00022491"/>
    </source>
</evidence>
<dbReference type="GO" id="GO:0000976">
    <property type="term" value="F:transcription cis-regulatory region binding"/>
    <property type="evidence" value="ECO:0007669"/>
    <property type="project" value="TreeGrafter"/>
</dbReference>
<evidence type="ECO:0000256" key="7">
    <source>
        <dbReference type="PIRSR" id="PIRSR602481-1"/>
    </source>
</evidence>
<evidence type="ECO:0000256" key="6">
    <source>
        <dbReference type="ARBA" id="ARBA00023163"/>
    </source>
</evidence>
<keyword evidence="9" id="KW-1185">Reference proteome</keyword>
<dbReference type="AlphaFoldDB" id="A0AA90NU69"/>
<comment type="caution">
    <text evidence="8">The sequence shown here is derived from an EMBL/GenBank/DDBJ whole genome shotgun (WGS) entry which is preliminary data.</text>
</comment>
<comment type="cofactor">
    <cofactor evidence="7">
        <name>Zn(2+)</name>
        <dbReference type="ChEBI" id="CHEBI:29105"/>
    </cofactor>
    <text evidence="7">Binds 1 zinc ion per subunit.</text>
</comment>
<sequence length="169" mass="18951">MLASHNPYKPHNHNRCVQNALSETRALLQKQGVNFTPLREKILGIIWQNQHPIGAYDILAKLANQEERHTQPPTIYRILVFLQKYGLVHKLPSINSYIGCSNPSVNPESAHWGCFFICNNCRATIEVESSHVTSATQSCAAHHDFSLSNSPIELTGLCHNCSNEKPSHD</sequence>
<feature type="binding site" evidence="7">
    <location>
        <position position="161"/>
    </location>
    <ligand>
        <name>Zn(2+)</name>
        <dbReference type="ChEBI" id="CHEBI:29105"/>
    </ligand>
</feature>
<dbReference type="InterPro" id="IPR043135">
    <property type="entry name" value="Fur_C"/>
</dbReference>
<dbReference type="InterPro" id="IPR036390">
    <property type="entry name" value="WH_DNA-bd_sf"/>
</dbReference>
<keyword evidence="2" id="KW-0678">Repressor</keyword>
<evidence type="ECO:0000313" key="9">
    <source>
        <dbReference type="Proteomes" id="UP001178148"/>
    </source>
</evidence>
<reference evidence="8 9" key="1">
    <citation type="journal article" date="2023" name="bioRxiv">
        <title>An intranuclear bacterial parasite of deep-sea mussels expresses apoptosis inhibitors acquired from its host.</title>
        <authorList>
            <person name="Gonzalez Porras M.A."/>
            <person name="Assie A."/>
            <person name="Tietjen M."/>
            <person name="Violette M."/>
            <person name="Kleiner M."/>
            <person name="Gruber-Vodicka H."/>
            <person name="Dubilier N."/>
            <person name="Leisch N."/>
        </authorList>
    </citation>
    <scope>NUCLEOTIDE SEQUENCE [LARGE SCALE GENOMIC DNA]</scope>
    <source>
        <strain evidence="8">IAP13</strain>
    </source>
</reference>
<feature type="binding site" evidence="7">
    <location>
        <position position="158"/>
    </location>
    <ligand>
        <name>Zn(2+)</name>
        <dbReference type="ChEBI" id="CHEBI:29105"/>
    </ligand>
</feature>
<dbReference type="InterPro" id="IPR036388">
    <property type="entry name" value="WH-like_DNA-bd_sf"/>
</dbReference>
<name>A0AA90NU69_9GAMM</name>
<dbReference type="InterPro" id="IPR002481">
    <property type="entry name" value="FUR"/>
</dbReference>
<dbReference type="PANTHER" id="PTHR33202">
    <property type="entry name" value="ZINC UPTAKE REGULATION PROTEIN"/>
    <property type="match status" value="1"/>
</dbReference>
<dbReference type="GO" id="GO:0003700">
    <property type="term" value="F:DNA-binding transcription factor activity"/>
    <property type="evidence" value="ECO:0007669"/>
    <property type="project" value="InterPro"/>
</dbReference>
<dbReference type="Proteomes" id="UP001178148">
    <property type="component" value="Unassembled WGS sequence"/>
</dbReference>
<accession>A0AA90NU69</accession>
<dbReference type="GO" id="GO:0005829">
    <property type="term" value="C:cytosol"/>
    <property type="evidence" value="ECO:0007669"/>
    <property type="project" value="TreeGrafter"/>
</dbReference>
<dbReference type="GO" id="GO:0008270">
    <property type="term" value="F:zinc ion binding"/>
    <property type="evidence" value="ECO:0007669"/>
    <property type="project" value="TreeGrafter"/>
</dbReference>
<keyword evidence="3 7" id="KW-0862">Zinc</keyword>
<dbReference type="GO" id="GO:1900376">
    <property type="term" value="P:regulation of secondary metabolite biosynthetic process"/>
    <property type="evidence" value="ECO:0007669"/>
    <property type="project" value="TreeGrafter"/>
</dbReference>
<feature type="binding site" evidence="7">
    <location>
        <position position="118"/>
    </location>
    <ligand>
        <name>Zn(2+)</name>
        <dbReference type="ChEBI" id="CHEBI:29105"/>
    </ligand>
</feature>
<dbReference type="GO" id="GO:0045892">
    <property type="term" value="P:negative regulation of DNA-templated transcription"/>
    <property type="evidence" value="ECO:0007669"/>
    <property type="project" value="TreeGrafter"/>
</dbReference>
<evidence type="ECO:0000256" key="4">
    <source>
        <dbReference type="ARBA" id="ARBA00023015"/>
    </source>
</evidence>
<evidence type="ECO:0000256" key="3">
    <source>
        <dbReference type="ARBA" id="ARBA00022833"/>
    </source>
</evidence>